<dbReference type="AlphaFoldDB" id="A0A4Z2EGG3"/>
<feature type="region of interest" description="Disordered" evidence="1">
    <location>
        <begin position="82"/>
        <end position="107"/>
    </location>
</feature>
<dbReference type="EMBL" id="SRLO01007620">
    <property type="protein sequence ID" value="TNN27873.1"/>
    <property type="molecule type" value="Genomic_DNA"/>
</dbReference>
<evidence type="ECO:0000313" key="3">
    <source>
        <dbReference type="Proteomes" id="UP000314294"/>
    </source>
</evidence>
<evidence type="ECO:0000256" key="1">
    <source>
        <dbReference type="SAM" id="MobiDB-lite"/>
    </source>
</evidence>
<keyword evidence="3" id="KW-1185">Reference proteome</keyword>
<protein>
    <submittedName>
        <fullName evidence="2">Uncharacterized protein</fullName>
    </submittedName>
</protein>
<comment type="caution">
    <text evidence="2">The sequence shown here is derived from an EMBL/GenBank/DDBJ whole genome shotgun (WGS) entry which is preliminary data.</text>
</comment>
<reference evidence="2 3" key="1">
    <citation type="submission" date="2019-03" db="EMBL/GenBank/DDBJ databases">
        <title>First draft genome of Liparis tanakae, snailfish: a comprehensive survey of snailfish specific genes.</title>
        <authorList>
            <person name="Kim W."/>
            <person name="Song I."/>
            <person name="Jeong J.-H."/>
            <person name="Kim D."/>
            <person name="Kim S."/>
            <person name="Ryu S."/>
            <person name="Song J.Y."/>
            <person name="Lee S.K."/>
        </authorList>
    </citation>
    <scope>NUCLEOTIDE SEQUENCE [LARGE SCALE GENOMIC DNA]</scope>
    <source>
        <tissue evidence="2">Muscle</tissue>
    </source>
</reference>
<feature type="compositionally biased region" description="Basic and acidic residues" evidence="1">
    <location>
        <begin position="89"/>
        <end position="107"/>
    </location>
</feature>
<name>A0A4Z2EGG3_9TELE</name>
<proteinExistence type="predicted"/>
<feature type="region of interest" description="Disordered" evidence="1">
    <location>
        <begin position="1"/>
        <end position="25"/>
    </location>
</feature>
<accession>A0A4Z2EGG3</accession>
<organism evidence="2 3">
    <name type="scientific">Liparis tanakae</name>
    <name type="common">Tanaka's snailfish</name>
    <dbReference type="NCBI Taxonomy" id="230148"/>
    <lineage>
        <taxon>Eukaryota</taxon>
        <taxon>Metazoa</taxon>
        <taxon>Chordata</taxon>
        <taxon>Craniata</taxon>
        <taxon>Vertebrata</taxon>
        <taxon>Euteleostomi</taxon>
        <taxon>Actinopterygii</taxon>
        <taxon>Neopterygii</taxon>
        <taxon>Teleostei</taxon>
        <taxon>Neoteleostei</taxon>
        <taxon>Acanthomorphata</taxon>
        <taxon>Eupercaria</taxon>
        <taxon>Perciformes</taxon>
        <taxon>Cottioidei</taxon>
        <taxon>Cottales</taxon>
        <taxon>Liparidae</taxon>
        <taxon>Liparis</taxon>
    </lineage>
</organism>
<dbReference type="Proteomes" id="UP000314294">
    <property type="component" value="Unassembled WGS sequence"/>
</dbReference>
<evidence type="ECO:0000313" key="2">
    <source>
        <dbReference type="EMBL" id="TNN27873.1"/>
    </source>
</evidence>
<sequence length="107" mass="12372">MERRSAARPRGQELRLHNGGAERDALHSGAERWASVWRKPEMRYEVKAVASIWESSPAAWACRQKVGHLSGRQNAVLRFRPPHGVTQPAEKRRIETEMMEGHEFQWT</sequence>
<gene>
    <name evidence="2" type="ORF">EYF80_061980</name>
</gene>